<dbReference type="Pfam" id="PF06094">
    <property type="entry name" value="GGACT"/>
    <property type="match status" value="1"/>
</dbReference>
<dbReference type="CDD" id="cd06661">
    <property type="entry name" value="GGCT_like"/>
    <property type="match status" value="1"/>
</dbReference>
<accession>A0A6C0GR74</accession>
<dbReference type="SUPFAM" id="SSF110857">
    <property type="entry name" value="Gamma-glutamyl cyclotransferase-like"/>
    <property type="match status" value="1"/>
</dbReference>
<sequence>MTEEINEYLFSYGTLQYEQVQLDIFGRVLQGTADTLGGYTLSNIIIRDESFHTKAEQEYFPIATVSTNQADAIPGHVFTLTPLELLAADRYEPREYRRIKVVLQSEREAWVYVAASPIV</sequence>
<dbReference type="RefSeq" id="WP_162446353.1">
    <property type="nucleotide sequence ID" value="NZ_CP048222.1"/>
</dbReference>
<dbReference type="InterPro" id="IPR013024">
    <property type="entry name" value="GGCT-like"/>
</dbReference>
<protein>
    <submittedName>
        <fullName evidence="2">Gamma-glutamylcyclotransferase</fullName>
    </submittedName>
</protein>
<organism evidence="2 3">
    <name type="scientific">Rhodocytophaga rosea</name>
    <dbReference type="NCBI Taxonomy" id="2704465"/>
    <lineage>
        <taxon>Bacteria</taxon>
        <taxon>Pseudomonadati</taxon>
        <taxon>Bacteroidota</taxon>
        <taxon>Cytophagia</taxon>
        <taxon>Cytophagales</taxon>
        <taxon>Rhodocytophagaceae</taxon>
        <taxon>Rhodocytophaga</taxon>
    </lineage>
</organism>
<name>A0A6C0GR74_9BACT</name>
<proteinExistence type="predicted"/>
<dbReference type="EMBL" id="CP048222">
    <property type="protein sequence ID" value="QHT70374.1"/>
    <property type="molecule type" value="Genomic_DNA"/>
</dbReference>
<dbReference type="InterPro" id="IPR036568">
    <property type="entry name" value="GGCT-like_sf"/>
</dbReference>
<evidence type="ECO:0000313" key="3">
    <source>
        <dbReference type="Proteomes" id="UP000480178"/>
    </source>
</evidence>
<reference evidence="2 3" key="1">
    <citation type="submission" date="2020-01" db="EMBL/GenBank/DDBJ databases">
        <authorList>
            <person name="Kim M.K."/>
        </authorList>
    </citation>
    <scope>NUCLEOTIDE SEQUENCE [LARGE SCALE GENOMIC DNA]</scope>
    <source>
        <strain evidence="2 3">172606-1</strain>
    </source>
</reference>
<dbReference type="Gene3D" id="3.10.490.10">
    <property type="entry name" value="Gamma-glutamyl cyclotransferase-like"/>
    <property type="match status" value="1"/>
</dbReference>
<feature type="domain" description="Gamma-glutamylcyclotransferase AIG2-like" evidence="1">
    <location>
        <begin position="9"/>
        <end position="115"/>
    </location>
</feature>
<evidence type="ECO:0000313" key="2">
    <source>
        <dbReference type="EMBL" id="QHT70374.1"/>
    </source>
</evidence>
<gene>
    <name evidence="2" type="ORF">GXP67_28820</name>
</gene>
<keyword evidence="3" id="KW-1185">Reference proteome</keyword>
<dbReference type="InterPro" id="IPR009288">
    <property type="entry name" value="AIG2-like_dom"/>
</dbReference>
<dbReference type="Proteomes" id="UP000480178">
    <property type="component" value="Chromosome"/>
</dbReference>
<evidence type="ECO:0000259" key="1">
    <source>
        <dbReference type="Pfam" id="PF06094"/>
    </source>
</evidence>
<dbReference type="AlphaFoldDB" id="A0A6C0GR74"/>
<keyword evidence="2" id="KW-0808">Transferase</keyword>
<dbReference type="KEGG" id="rhoz:GXP67_28820"/>
<dbReference type="GO" id="GO:0016740">
    <property type="term" value="F:transferase activity"/>
    <property type="evidence" value="ECO:0007669"/>
    <property type="project" value="UniProtKB-KW"/>
</dbReference>